<organism evidence="1 2">
    <name type="scientific">Ameca splendens</name>
    <dbReference type="NCBI Taxonomy" id="208324"/>
    <lineage>
        <taxon>Eukaryota</taxon>
        <taxon>Metazoa</taxon>
        <taxon>Chordata</taxon>
        <taxon>Craniata</taxon>
        <taxon>Vertebrata</taxon>
        <taxon>Euteleostomi</taxon>
        <taxon>Actinopterygii</taxon>
        <taxon>Neopterygii</taxon>
        <taxon>Teleostei</taxon>
        <taxon>Neoteleostei</taxon>
        <taxon>Acanthomorphata</taxon>
        <taxon>Ovalentaria</taxon>
        <taxon>Atherinomorphae</taxon>
        <taxon>Cyprinodontiformes</taxon>
        <taxon>Goodeidae</taxon>
        <taxon>Ameca</taxon>
    </lineage>
</organism>
<dbReference type="EMBL" id="JAHRIP010072213">
    <property type="protein sequence ID" value="MEQ2309325.1"/>
    <property type="molecule type" value="Genomic_DNA"/>
</dbReference>
<name>A0ABV0ZT59_9TELE</name>
<proteinExistence type="predicted"/>
<reference evidence="1 2" key="1">
    <citation type="submission" date="2021-06" db="EMBL/GenBank/DDBJ databases">
        <authorList>
            <person name="Palmer J.M."/>
        </authorList>
    </citation>
    <scope>NUCLEOTIDE SEQUENCE [LARGE SCALE GENOMIC DNA]</scope>
    <source>
        <strain evidence="1 2">AS_MEX2019</strain>
        <tissue evidence="1">Muscle</tissue>
    </source>
</reference>
<protein>
    <submittedName>
        <fullName evidence="1">Uncharacterized protein</fullName>
    </submittedName>
</protein>
<evidence type="ECO:0000313" key="2">
    <source>
        <dbReference type="Proteomes" id="UP001469553"/>
    </source>
</evidence>
<sequence length="97" mass="11051">MAGLNTHAKADHRQGLHITVYTTNLIKVEPDQRASKKYVTPTITSLYVDGYHVRCGVEIKLLGSAPDVFFQQIKSCSDIMTKPVMYYNVNYFARKPR</sequence>
<accession>A0ABV0ZT59</accession>
<comment type="caution">
    <text evidence="1">The sequence shown here is derived from an EMBL/GenBank/DDBJ whole genome shotgun (WGS) entry which is preliminary data.</text>
</comment>
<evidence type="ECO:0000313" key="1">
    <source>
        <dbReference type="EMBL" id="MEQ2309325.1"/>
    </source>
</evidence>
<dbReference type="Proteomes" id="UP001469553">
    <property type="component" value="Unassembled WGS sequence"/>
</dbReference>
<keyword evidence="2" id="KW-1185">Reference proteome</keyword>
<gene>
    <name evidence="1" type="ORF">AMECASPLE_037513</name>
</gene>